<dbReference type="OrthoDB" id="264392at2759"/>
<dbReference type="VEuPathDB" id="PlasmoDB:PCOAH_00049300"/>
<accession>A0A1B1E6J6</accession>
<dbReference type="AlphaFoldDB" id="A0A1B1E6J6"/>
<keyword evidence="10" id="KW-1185">Reference proteome</keyword>
<dbReference type="Pfam" id="PF12537">
    <property type="entry name" value="GPHR_N"/>
    <property type="match status" value="1"/>
</dbReference>
<feature type="domain" description="Abscisic acid G-protein coupled receptor-like" evidence="7">
    <location>
        <begin position="772"/>
        <end position="963"/>
    </location>
</feature>
<evidence type="ECO:0000259" key="7">
    <source>
        <dbReference type="Pfam" id="PF12430"/>
    </source>
</evidence>
<proteinExistence type="predicted"/>
<evidence type="ECO:0000313" key="10">
    <source>
        <dbReference type="Proteomes" id="UP000092716"/>
    </source>
</evidence>
<feature type="transmembrane region" description="Helical" evidence="6">
    <location>
        <begin position="72"/>
        <end position="98"/>
    </location>
</feature>
<dbReference type="Proteomes" id="UP000092716">
    <property type="component" value="Chromosome 13"/>
</dbReference>
<feature type="transmembrane region" description="Helical" evidence="6">
    <location>
        <begin position="41"/>
        <end position="66"/>
    </location>
</feature>
<feature type="transmembrane region" description="Helical" evidence="6">
    <location>
        <begin position="6"/>
        <end position="29"/>
    </location>
</feature>
<feature type="transmembrane region" description="Helical" evidence="6">
    <location>
        <begin position="889"/>
        <end position="914"/>
    </location>
</feature>
<feature type="transmembrane region" description="Helical" evidence="6">
    <location>
        <begin position="167"/>
        <end position="186"/>
    </location>
</feature>
<dbReference type="InterPro" id="IPR022535">
    <property type="entry name" value="Golgi_pH-regulator_cons_dom"/>
</dbReference>
<dbReference type="Pfam" id="PF12430">
    <property type="entry name" value="ABA_GPCR"/>
    <property type="match status" value="1"/>
</dbReference>
<feature type="compositionally biased region" description="Basic and acidic residues" evidence="5">
    <location>
        <begin position="527"/>
        <end position="539"/>
    </location>
</feature>
<evidence type="ECO:0000256" key="5">
    <source>
        <dbReference type="SAM" id="MobiDB-lite"/>
    </source>
</evidence>
<dbReference type="GO" id="GO:0016020">
    <property type="term" value="C:membrane"/>
    <property type="evidence" value="ECO:0007669"/>
    <property type="project" value="UniProtKB-SubCell"/>
</dbReference>
<dbReference type="EMBL" id="CP016251">
    <property type="protein sequence ID" value="ANQ10631.1"/>
    <property type="molecule type" value="Genomic_DNA"/>
</dbReference>
<evidence type="ECO:0000256" key="6">
    <source>
        <dbReference type="SAM" id="Phobius"/>
    </source>
</evidence>
<protein>
    <recommendedName>
        <fullName evidence="11">Abscisic acid G-protein coupled receptor-like domain-containing protein</fullName>
    </recommendedName>
</protein>
<organism evidence="9 10">
    <name type="scientific">Plasmodium coatneyi</name>
    <dbReference type="NCBI Taxonomy" id="208452"/>
    <lineage>
        <taxon>Eukaryota</taxon>
        <taxon>Sar</taxon>
        <taxon>Alveolata</taxon>
        <taxon>Apicomplexa</taxon>
        <taxon>Aconoidasida</taxon>
        <taxon>Haemosporida</taxon>
        <taxon>Plasmodiidae</taxon>
        <taxon>Plasmodium</taxon>
    </lineage>
</organism>
<feature type="transmembrane region" description="Helical" evidence="6">
    <location>
        <begin position="808"/>
        <end position="827"/>
    </location>
</feature>
<dbReference type="InterPro" id="IPR015672">
    <property type="entry name" value="GPHR/GTG"/>
</dbReference>
<dbReference type="PANTHER" id="PTHR15948">
    <property type="entry name" value="G-PROTEIN COUPLED RECEPTOR 89-RELATED"/>
    <property type="match status" value="1"/>
</dbReference>
<name>A0A1B1E6J6_9APIC</name>
<feature type="domain" description="Golgi pH regulator conserved" evidence="8">
    <location>
        <begin position="241"/>
        <end position="306"/>
    </location>
</feature>
<dbReference type="GeneID" id="30911661"/>
<feature type="transmembrane region" description="Helical" evidence="6">
    <location>
        <begin position="942"/>
        <end position="961"/>
    </location>
</feature>
<evidence type="ECO:0000256" key="1">
    <source>
        <dbReference type="ARBA" id="ARBA00004141"/>
    </source>
</evidence>
<feature type="transmembrane region" description="Helical" evidence="6">
    <location>
        <begin position="847"/>
        <end position="869"/>
    </location>
</feature>
<evidence type="ECO:0000256" key="3">
    <source>
        <dbReference type="ARBA" id="ARBA00022989"/>
    </source>
</evidence>
<evidence type="ECO:0000259" key="8">
    <source>
        <dbReference type="Pfam" id="PF12537"/>
    </source>
</evidence>
<evidence type="ECO:0008006" key="11">
    <source>
        <dbReference type="Google" id="ProtNLM"/>
    </source>
</evidence>
<evidence type="ECO:0000313" key="9">
    <source>
        <dbReference type="EMBL" id="ANQ10631.1"/>
    </source>
</evidence>
<dbReference type="InterPro" id="IPR025969">
    <property type="entry name" value="ABA_GPCR_dom"/>
</dbReference>
<dbReference type="KEGG" id="pcot:PCOAH_00049300"/>
<keyword evidence="4 6" id="KW-0472">Membrane</keyword>
<keyword evidence="3 6" id="KW-1133">Transmembrane helix</keyword>
<evidence type="ECO:0000256" key="2">
    <source>
        <dbReference type="ARBA" id="ARBA00022692"/>
    </source>
</evidence>
<keyword evidence="2 6" id="KW-0812">Transmembrane</keyword>
<feature type="region of interest" description="Disordered" evidence="5">
    <location>
        <begin position="631"/>
        <end position="652"/>
    </location>
</feature>
<gene>
    <name evidence="9" type="ORF">PCOAH_00049300</name>
</gene>
<sequence length="973" mass="112380">MVSPAAVFLCVYHVALAVLGSVFFENFLFKDFDNSFSIVKIIFCCSFVLCLSLLSMLLFEILGFLTTTLKLFIWYIDITSLVLFIYLIIPISLIYTYVTYEDEEAANGLFKFNYFYNALRKMKNKKNILPEHVKANFMRRLLYVSEDLMKQMENYNRKIRNKNKQKICQFIIGCLIILPLIWFTFYKISMITLKNNNDIYDQSSDLYNIGNVLQEKLNDVNREFSQDYDTNSEKNKNSFFFKVMKNLLIYMSVTGMTLVSALSAFTSLYSPYTNISLFFFFVTVKKVKIIENKIKFVTNELSLKKKLLVLYDHPQLMQTFHCRNAGDSSTLHGSLTNGGSLIEDRIGSAAFGVDIPVEHTTTSSLHSSEGPYHHIATMQRYSNMGMGENIDGGLSDQLATIMCDHFVGTSTGEKHSQTRMGTGQDEVEYIGCKPFKKCNLYLGSHKSIYKDIYETFMKKENDFDLGEMLPGGEDDEETCMGEDIRKDLPTFEGEDNLSNLSNLEKRCSIREMETPHRGHANPLVPSRGEETAARSHTDEENGECWDCNNPRGQQPNSIFSTAQMNKMGSGSSLYKRSIKSGSSVGERKHVYYTGRFLFFKTTDGEEKHLQSRQHEGDTEMVDFQMGGELCPEATAAPGEEKERKKQKRQKKGTAFLSRLRGICSVRRFFQHSEMLPQGGTKQDIANVEKGANADGATPKQRRHISEFLSASIERSYRTLKSVKDFFKRNKANAKKKKKKEILMQDIKSLEYMAKNLYFLLDDVIKEQIRINQSSSFTGMLLYLLGILMSILCVYKITRTCYIIYMVEIYYRFICTYSSGHVLMLFYAKNINIDFINDLKKVLHIVHININLENYVVSITSVLLLCFIFANLKSFMERIIKLRYSAKSSLYSNLAILLMCEIMDLYFSAYCIQLFDYLPAMEKMKILYIFFNNNLLDLLKLKYHFDFVYVISLFISLFLIRLHHQHRSSQFREI</sequence>
<dbReference type="PANTHER" id="PTHR15948:SF0">
    <property type="entry name" value="GOLGI PH REGULATOR A-RELATED"/>
    <property type="match status" value="1"/>
</dbReference>
<dbReference type="RefSeq" id="XP_019917326.1">
    <property type="nucleotide sequence ID" value="XM_020061713.1"/>
</dbReference>
<evidence type="ECO:0000256" key="4">
    <source>
        <dbReference type="ARBA" id="ARBA00023136"/>
    </source>
</evidence>
<reference evidence="10" key="1">
    <citation type="submission" date="2016-06" db="EMBL/GenBank/DDBJ databases">
        <title>First high quality genome sequence of Plasmodium coatneyi using continuous long reads from single molecule, real-time sequencing.</title>
        <authorList>
            <person name="Chien J.-T."/>
            <person name="Pakala S.B."/>
            <person name="Geraldo J.A."/>
            <person name="Lapp S.A."/>
            <person name="Barnwell J.W."/>
            <person name="Kissinger J.C."/>
            <person name="Galinski M.R."/>
            <person name="Humphrey J.C."/>
        </authorList>
    </citation>
    <scope>NUCLEOTIDE SEQUENCE [LARGE SCALE GENOMIC DNA]</scope>
    <source>
        <strain evidence="10">Hackeri</strain>
    </source>
</reference>
<feature type="transmembrane region" description="Helical" evidence="6">
    <location>
        <begin position="776"/>
        <end position="796"/>
    </location>
</feature>
<feature type="region of interest" description="Disordered" evidence="5">
    <location>
        <begin position="511"/>
        <end position="558"/>
    </location>
</feature>
<comment type="subcellular location">
    <subcellularLocation>
        <location evidence="1">Membrane</location>
        <topology evidence="1">Multi-pass membrane protein</topology>
    </subcellularLocation>
</comment>